<dbReference type="CDD" id="cd04301">
    <property type="entry name" value="NAT_SF"/>
    <property type="match status" value="1"/>
</dbReference>
<dbReference type="Gene3D" id="3.40.630.30">
    <property type="match status" value="1"/>
</dbReference>
<dbReference type="InterPro" id="IPR050276">
    <property type="entry name" value="MshD_Acetyltransferase"/>
</dbReference>
<sequence length="169" mass="18616">MSEIVIRHAEAADAEALQHLYAQVPVYSDTLQLPYPPATLWEDRLANAAPGRFALVACIDGKLVGNLTLMVEQPWRRRHVATFGIGVDTQFQGKGVGSKLIAAALELCDKWLHVIRVELTVYADNDAAIGLYKKFGFSVEGLSPSYAMRDGELVDTLHMGRIRGVRQPV</sequence>
<proteinExistence type="predicted"/>
<dbReference type="OrthoDB" id="336415at2"/>
<dbReference type="InterPro" id="IPR016181">
    <property type="entry name" value="Acyl_CoA_acyltransferase"/>
</dbReference>
<dbReference type="eggNOG" id="COG0456">
    <property type="taxonomic scope" value="Bacteria"/>
</dbReference>
<name>A0A0H3F9K3_RAHSY</name>
<organism evidence="2 3">
    <name type="scientific">Rahnella sp. (strain Y9602)</name>
    <dbReference type="NCBI Taxonomy" id="2703885"/>
    <lineage>
        <taxon>Bacteria</taxon>
        <taxon>Pseudomonadati</taxon>
        <taxon>Pseudomonadota</taxon>
        <taxon>Gammaproteobacteria</taxon>
        <taxon>Enterobacterales</taxon>
        <taxon>Yersiniaceae</taxon>
        <taxon>Rahnella</taxon>
    </lineage>
</organism>
<dbReference type="PANTHER" id="PTHR43617">
    <property type="entry name" value="L-AMINO ACID N-ACETYLTRANSFERASE"/>
    <property type="match status" value="1"/>
</dbReference>
<gene>
    <name evidence="2" type="ordered locus">Rahaq_0186</name>
</gene>
<dbReference type="SUPFAM" id="SSF55729">
    <property type="entry name" value="Acyl-CoA N-acyltransferases (Nat)"/>
    <property type="match status" value="1"/>
</dbReference>
<dbReference type="PANTHER" id="PTHR43617:SF22">
    <property type="entry name" value="L-AMINO ACID N-ACETYLTRANSFERASE AAAT"/>
    <property type="match status" value="1"/>
</dbReference>
<dbReference type="KEGG" id="rah:Rahaq_0186"/>
<evidence type="ECO:0000313" key="3">
    <source>
        <dbReference type="Proteomes" id="UP000007257"/>
    </source>
</evidence>
<evidence type="ECO:0000259" key="1">
    <source>
        <dbReference type="PROSITE" id="PS51186"/>
    </source>
</evidence>
<dbReference type="HOGENOM" id="CLU_013985_19_8_6"/>
<dbReference type="InterPro" id="IPR000182">
    <property type="entry name" value="GNAT_dom"/>
</dbReference>
<dbReference type="EMBL" id="CP002505">
    <property type="protein sequence ID" value="ADW71816.1"/>
    <property type="molecule type" value="Genomic_DNA"/>
</dbReference>
<dbReference type="GO" id="GO:0016747">
    <property type="term" value="F:acyltransferase activity, transferring groups other than amino-acyl groups"/>
    <property type="evidence" value="ECO:0007669"/>
    <property type="project" value="InterPro"/>
</dbReference>
<dbReference type="AlphaFoldDB" id="A0A0H3F9K3"/>
<keyword evidence="2" id="KW-0808">Transferase</keyword>
<feature type="domain" description="N-acetyltransferase" evidence="1">
    <location>
        <begin position="4"/>
        <end position="160"/>
    </location>
</feature>
<accession>A0A0H3F9K3</accession>
<reference evidence="3" key="1">
    <citation type="submission" date="2011-01" db="EMBL/GenBank/DDBJ databases">
        <title>Complete sequence of chromosome of Rahnella sp. Y9602.</title>
        <authorList>
            <consortium name="US DOE Joint Genome Institute"/>
            <person name="Lucas S."/>
            <person name="Copeland A."/>
            <person name="Lapidus A."/>
            <person name="Cheng J.-F."/>
            <person name="Goodwin L."/>
            <person name="Pitluck S."/>
            <person name="Lu M."/>
            <person name="Detter J.C."/>
            <person name="Han C."/>
            <person name="Tapia R."/>
            <person name="Land M."/>
            <person name="Hauser L."/>
            <person name="Kyrpides N."/>
            <person name="Ivanova N."/>
            <person name="Ovchinnikova G."/>
            <person name="Pagani I."/>
            <person name="Sobecky P.A."/>
            <person name="Martinez R.J."/>
            <person name="Woyke T."/>
        </authorList>
    </citation>
    <scope>NUCLEOTIDE SEQUENCE [LARGE SCALE GENOMIC DNA]</scope>
    <source>
        <strain evidence="3">Y9602</strain>
    </source>
</reference>
<dbReference type="Proteomes" id="UP000007257">
    <property type="component" value="Chromosome"/>
</dbReference>
<dbReference type="RefSeq" id="WP_013573534.1">
    <property type="nucleotide sequence ID" value="NC_015061.1"/>
</dbReference>
<protein>
    <submittedName>
        <fullName evidence="2">GCN5-related N-acetyltransferase</fullName>
    </submittedName>
</protein>
<reference evidence="2 3" key="2">
    <citation type="journal article" date="2012" name="J. Bacteriol.">
        <title>Complete Genome Sequence of Rahnella sp. Strain Y9602, a Gammaproteobacterium Isolate from Metal- and Radionuclide-Contaminated Soil.</title>
        <authorList>
            <person name="Martinez R.J."/>
            <person name="Bruce D."/>
            <person name="Detter C."/>
            <person name="Goodwin L.A."/>
            <person name="Han J."/>
            <person name="Han C.S."/>
            <person name="Held B."/>
            <person name="Land M.L."/>
            <person name="Mikhailova N."/>
            <person name="Nolan M."/>
            <person name="Pennacchio L."/>
            <person name="Pitluck S."/>
            <person name="Tapia R."/>
            <person name="Woyke T."/>
            <person name="Sobecky P.A."/>
        </authorList>
    </citation>
    <scope>NUCLEOTIDE SEQUENCE [LARGE SCALE GENOMIC DNA]</scope>
    <source>
        <strain evidence="2 3">Y9602</strain>
    </source>
</reference>
<evidence type="ECO:0000313" key="2">
    <source>
        <dbReference type="EMBL" id="ADW71816.1"/>
    </source>
</evidence>
<dbReference type="Pfam" id="PF00583">
    <property type="entry name" value="Acetyltransf_1"/>
    <property type="match status" value="1"/>
</dbReference>
<dbReference type="PROSITE" id="PS51186">
    <property type="entry name" value="GNAT"/>
    <property type="match status" value="1"/>
</dbReference>